<evidence type="ECO:0000313" key="3">
    <source>
        <dbReference type="Proteomes" id="UP000824120"/>
    </source>
</evidence>
<keyword evidence="1" id="KW-0732">Signal</keyword>
<feature type="signal peptide" evidence="1">
    <location>
        <begin position="1"/>
        <end position="22"/>
    </location>
</feature>
<dbReference type="AlphaFoldDB" id="A0A9J5WK85"/>
<protein>
    <submittedName>
        <fullName evidence="2">Uncharacterized protein</fullName>
    </submittedName>
</protein>
<evidence type="ECO:0000313" key="2">
    <source>
        <dbReference type="EMBL" id="KAG5575604.1"/>
    </source>
</evidence>
<reference evidence="2 3" key="1">
    <citation type="submission" date="2020-09" db="EMBL/GenBank/DDBJ databases">
        <title>De no assembly of potato wild relative species, Solanum commersonii.</title>
        <authorList>
            <person name="Cho K."/>
        </authorList>
    </citation>
    <scope>NUCLEOTIDE SEQUENCE [LARGE SCALE GENOMIC DNA]</scope>
    <source>
        <strain evidence="2">LZ3.2</strain>
        <tissue evidence="2">Leaf</tissue>
    </source>
</reference>
<feature type="chain" id="PRO_5039940148" evidence="1">
    <location>
        <begin position="23"/>
        <end position="64"/>
    </location>
</feature>
<dbReference type="EMBL" id="JACXVP010000011">
    <property type="protein sequence ID" value="KAG5575604.1"/>
    <property type="molecule type" value="Genomic_DNA"/>
</dbReference>
<gene>
    <name evidence="2" type="ORF">H5410_055738</name>
</gene>
<keyword evidence="3" id="KW-1185">Reference proteome</keyword>
<dbReference type="OrthoDB" id="687377at2759"/>
<sequence>MQKTQIISLVFFLFFVAAMTDSEPPSTEAKVYIVHTENPQDQQPEEFHIKTLASVLGRQKPFWA</sequence>
<accession>A0A9J5WK85</accession>
<dbReference type="Proteomes" id="UP000824120">
    <property type="component" value="Chromosome 11"/>
</dbReference>
<organism evidence="2 3">
    <name type="scientific">Solanum commersonii</name>
    <name type="common">Commerson's wild potato</name>
    <name type="synonym">Commerson's nightshade</name>
    <dbReference type="NCBI Taxonomy" id="4109"/>
    <lineage>
        <taxon>Eukaryota</taxon>
        <taxon>Viridiplantae</taxon>
        <taxon>Streptophyta</taxon>
        <taxon>Embryophyta</taxon>
        <taxon>Tracheophyta</taxon>
        <taxon>Spermatophyta</taxon>
        <taxon>Magnoliopsida</taxon>
        <taxon>eudicotyledons</taxon>
        <taxon>Gunneridae</taxon>
        <taxon>Pentapetalae</taxon>
        <taxon>asterids</taxon>
        <taxon>lamiids</taxon>
        <taxon>Solanales</taxon>
        <taxon>Solanaceae</taxon>
        <taxon>Solanoideae</taxon>
        <taxon>Solaneae</taxon>
        <taxon>Solanum</taxon>
    </lineage>
</organism>
<proteinExistence type="predicted"/>
<dbReference type="PANTHER" id="PTHR48222">
    <property type="entry name" value="PROTEINASE INHIBITOR, PROPEPTIDE"/>
    <property type="match status" value="1"/>
</dbReference>
<comment type="caution">
    <text evidence="2">The sequence shown here is derived from an EMBL/GenBank/DDBJ whole genome shotgun (WGS) entry which is preliminary data.</text>
</comment>
<name>A0A9J5WK85_SOLCO</name>
<dbReference type="PANTHER" id="PTHR48222:SF3">
    <property type="entry name" value="SUBTILISIN-LIKE PROTEASE SBT4.1"/>
    <property type="match status" value="1"/>
</dbReference>
<evidence type="ECO:0000256" key="1">
    <source>
        <dbReference type="SAM" id="SignalP"/>
    </source>
</evidence>